<evidence type="ECO:0000256" key="2">
    <source>
        <dbReference type="ARBA" id="ARBA00023125"/>
    </source>
</evidence>
<dbReference type="InterPro" id="IPR019885">
    <property type="entry name" value="Tscrpt_reg_HTH_AsnC-type_CS"/>
</dbReference>
<dbReference type="InterPro" id="IPR036388">
    <property type="entry name" value="WH-like_DNA-bd_sf"/>
</dbReference>
<dbReference type="Gene3D" id="3.30.70.920">
    <property type="match status" value="1"/>
</dbReference>
<dbReference type="InterPro" id="IPR019887">
    <property type="entry name" value="Tscrpt_reg_AsnC/Lrp_C"/>
</dbReference>
<dbReference type="PROSITE" id="PS00519">
    <property type="entry name" value="HTH_ASNC_1"/>
    <property type="match status" value="1"/>
</dbReference>
<dbReference type="PANTHER" id="PTHR30154:SF34">
    <property type="entry name" value="TRANSCRIPTIONAL REGULATOR AZLB"/>
    <property type="match status" value="1"/>
</dbReference>
<dbReference type="Pfam" id="PF01037">
    <property type="entry name" value="AsnC_trans_reg"/>
    <property type="match status" value="1"/>
</dbReference>
<sequence length="170" mass="19336">MTLKLDDRDLKILAALSKEGRLSKAELAKRVNLSPTPLWERLKRLEKHGIISGYRAEISLKQVAPHIEVFVTVELEDHRSESFQQFERMVDLHDEIVACWAIGGGLDYILNIITRDIDSYQRLIDTLLAGKTGLARYYTYVVTKPVKSRAQLPLHSLLQDDPVSNPASNR</sequence>
<keyword evidence="6" id="KW-1185">Reference proteome</keyword>
<feature type="domain" description="HTH asnC-type" evidence="4">
    <location>
        <begin position="5"/>
        <end position="66"/>
    </location>
</feature>
<dbReference type="SUPFAM" id="SSF46785">
    <property type="entry name" value="Winged helix' DNA-binding domain"/>
    <property type="match status" value="1"/>
</dbReference>
<dbReference type="AlphaFoldDB" id="A0A0M6ZTT1"/>
<dbReference type="GO" id="GO:0006355">
    <property type="term" value="P:regulation of DNA-templated transcription"/>
    <property type="evidence" value="ECO:0007669"/>
    <property type="project" value="UniProtKB-ARBA"/>
</dbReference>
<dbReference type="PANTHER" id="PTHR30154">
    <property type="entry name" value="LEUCINE-RESPONSIVE REGULATORY PROTEIN"/>
    <property type="match status" value="1"/>
</dbReference>
<gene>
    <name evidence="5" type="primary">lrp_1</name>
    <name evidence="5" type="ORF">LAX5112_00448</name>
</gene>
<protein>
    <submittedName>
        <fullName evidence="5">Leucine-responsive regulatory protein</fullName>
    </submittedName>
</protein>
<evidence type="ECO:0000256" key="1">
    <source>
        <dbReference type="ARBA" id="ARBA00023015"/>
    </source>
</evidence>
<name>A0A0M6ZTT1_9HYPH</name>
<dbReference type="SUPFAM" id="SSF54909">
    <property type="entry name" value="Dimeric alpha+beta barrel"/>
    <property type="match status" value="1"/>
</dbReference>
<evidence type="ECO:0000313" key="6">
    <source>
        <dbReference type="Proteomes" id="UP000053235"/>
    </source>
</evidence>
<dbReference type="GO" id="GO:0005829">
    <property type="term" value="C:cytosol"/>
    <property type="evidence" value="ECO:0007669"/>
    <property type="project" value="TreeGrafter"/>
</dbReference>
<accession>A0A0M6ZTT1</accession>
<reference evidence="6" key="1">
    <citation type="submission" date="2015-07" db="EMBL/GenBank/DDBJ databases">
        <authorList>
            <person name="Rodrigo-Torres Lidia"/>
            <person name="Arahal R.David."/>
        </authorList>
    </citation>
    <scope>NUCLEOTIDE SEQUENCE [LARGE SCALE GENOMIC DNA]</scope>
    <source>
        <strain evidence="6">CECT 5112</strain>
    </source>
</reference>
<dbReference type="PROSITE" id="PS50956">
    <property type="entry name" value="HTH_ASNC_2"/>
    <property type="match status" value="1"/>
</dbReference>
<dbReference type="SMART" id="SM00344">
    <property type="entry name" value="HTH_ASNC"/>
    <property type="match status" value="1"/>
</dbReference>
<dbReference type="GO" id="GO:0043565">
    <property type="term" value="F:sequence-specific DNA binding"/>
    <property type="evidence" value="ECO:0007669"/>
    <property type="project" value="InterPro"/>
</dbReference>
<dbReference type="PRINTS" id="PR00033">
    <property type="entry name" value="HTHASNC"/>
</dbReference>
<organism evidence="5 6">
    <name type="scientific">Roseibium alexandrii</name>
    <dbReference type="NCBI Taxonomy" id="388408"/>
    <lineage>
        <taxon>Bacteria</taxon>
        <taxon>Pseudomonadati</taxon>
        <taxon>Pseudomonadota</taxon>
        <taxon>Alphaproteobacteria</taxon>
        <taxon>Hyphomicrobiales</taxon>
        <taxon>Stappiaceae</taxon>
        <taxon>Roseibium</taxon>
    </lineage>
</organism>
<dbReference type="OrthoDB" id="9803143at2"/>
<dbReference type="RefSeq" id="WP_144432024.1">
    <property type="nucleotide sequence ID" value="NZ_CXWD01000002.1"/>
</dbReference>
<keyword evidence="2" id="KW-0238">DNA-binding</keyword>
<proteinExistence type="predicted"/>
<dbReference type="InterPro" id="IPR011991">
    <property type="entry name" value="ArsR-like_HTH"/>
</dbReference>
<dbReference type="InterPro" id="IPR036390">
    <property type="entry name" value="WH_DNA-bd_sf"/>
</dbReference>
<dbReference type="Proteomes" id="UP000053235">
    <property type="component" value="Unassembled WGS sequence"/>
</dbReference>
<dbReference type="Pfam" id="PF13412">
    <property type="entry name" value="HTH_24"/>
    <property type="match status" value="1"/>
</dbReference>
<evidence type="ECO:0000313" key="5">
    <source>
        <dbReference type="EMBL" id="CTQ64924.1"/>
    </source>
</evidence>
<keyword evidence="3" id="KW-0804">Transcription</keyword>
<dbReference type="CDD" id="cd00090">
    <property type="entry name" value="HTH_ARSR"/>
    <property type="match status" value="1"/>
</dbReference>
<keyword evidence="1" id="KW-0805">Transcription regulation</keyword>
<dbReference type="InterPro" id="IPR019888">
    <property type="entry name" value="Tscrpt_reg_AsnC-like"/>
</dbReference>
<dbReference type="Gene3D" id="1.10.10.10">
    <property type="entry name" value="Winged helix-like DNA-binding domain superfamily/Winged helix DNA-binding domain"/>
    <property type="match status" value="1"/>
</dbReference>
<dbReference type="InterPro" id="IPR000485">
    <property type="entry name" value="AsnC-type_HTH_dom"/>
</dbReference>
<evidence type="ECO:0000256" key="3">
    <source>
        <dbReference type="ARBA" id="ARBA00023163"/>
    </source>
</evidence>
<evidence type="ECO:0000259" key="4">
    <source>
        <dbReference type="PROSITE" id="PS50956"/>
    </source>
</evidence>
<dbReference type="GO" id="GO:0043200">
    <property type="term" value="P:response to amino acid"/>
    <property type="evidence" value="ECO:0007669"/>
    <property type="project" value="TreeGrafter"/>
</dbReference>
<dbReference type="InterPro" id="IPR011008">
    <property type="entry name" value="Dimeric_a/b-barrel"/>
</dbReference>
<dbReference type="STRING" id="388408.LAX5112_00448"/>
<dbReference type="EMBL" id="CXWD01000002">
    <property type="protein sequence ID" value="CTQ64924.1"/>
    <property type="molecule type" value="Genomic_DNA"/>
</dbReference>